<dbReference type="EMBL" id="JANSUY010000013">
    <property type="protein sequence ID" value="MCR9016112.1"/>
    <property type="molecule type" value="Genomic_DNA"/>
</dbReference>
<keyword evidence="17" id="KW-1208">Phospholipid metabolism</keyword>
<comment type="caution">
    <text evidence="20">The sequence shown here is derived from an EMBL/GenBank/DDBJ whole genome shotgun (WGS) entry which is preliminary data.</text>
</comment>
<dbReference type="GO" id="GO:0050520">
    <property type="term" value="F:phosphatidylcholine synthase activity"/>
    <property type="evidence" value="ECO:0007669"/>
    <property type="project" value="UniProtKB-EC"/>
</dbReference>
<feature type="transmembrane region" description="Helical" evidence="19">
    <location>
        <begin position="155"/>
        <end position="172"/>
    </location>
</feature>
<name>A0A9X2SZ09_9BACT</name>
<keyword evidence="12 19" id="KW-1133">Transmembrane helix</keyword>
<keyword evidence="7" id="KW-1003">Cell membrane</keyword>
<sequence length="237" mass="26988">MKKFSPFQYVLAWSVHAFTASGMVFGFLAILAIQSQDFAQVFVWLTVAFLVDAIDGTLARAAKVSEVLPNFKGDSIDHVIDFANYAIIPAYFIHEAGLLPEEFKLLGVSAILLVSCFYYGKTTYVTEDLYFEGFPILWNFVAFYLYFVFDFSPMANLVLLLILCILPILPWKYPYPSQTKEYRLLTFTALFFIAIGIIGTVVIFPEKNNWIQLCSYVGIVYIFGMAIFKTFFSKIKS</sequence>
<keyword evidence="10" id="KW-0808">Transferase</keyword>
<evidence type="ECO:0000256" key="1">
    <source>
        <dbReference type="ARBA" id="ARBA00000958"/>
    </source>
</evidence>
<reference evidence="20" key="1">
    <citation type="submission" date="2022-08" db="EMBL/GenBank/DDBJ databases">
        <authorList>
            <person name="Zhang D."/>
        </authorList>
    </citation>
    <scope>NUCLEOTIDE SEQUENCE</scope>
    <source>
        <strain evidence="20">XJ19-11</strain>
    </source>
</reference>
<evidence type="ECO:0000256" key="19">
    <source>
        <dbReference type="SAM" id="Phobius"/>
    </source>
</evidence>
<comment type="similarity">
    <text evidence="4">Belongs to the CDP-alcohol phosphatidyltransferase class-I family.</text>
</comment>
<dbReference type="EC" id="2.7.8.24" evidence="5"/>
<dbReference type="GO" id="GO:0008654">
    <property type="term" value="P:phospholipid biosynthetic process"/>
    <property type="evidence" value="ECO:0007669"/>
    <property type="project" value="UniProtKB-KW"/>
</dbReference>
<evidence type="ECO:0000256" key="11">
    <source>
        <dbReference type="ARBA" id="ARBA00022692"/>
    </source>
</evidence>
<dbReference type="PIRSF" id="PIRSF000851">
    <property type="entry name" value="PcS"/>
    <property type="match status" value="1"/>
</dbReference>
<evidence type="ECO:0000256" key="6">
    <source>
        <dbReference type="ARBA" id="ARBA00015623"/>
    </source>
</evidence>
<dbReference type="InterPro" id="IPR026027">
    <property type="entry name" value="PcS"/>
</dbReference>
<dbReference type="Gene3D" id="1.20.120.1760">
    <property type="match status" value="1"/>
</dbReference>
<keyword evidence="8" id="KW-0444">Lipid biosynthesis</keyword>
<protein>
    <recommendedName>
        <fullName evidence="6">Phosphatidylcholine synthase</fullName>
        <ecNumber evidence="5">2.7.8.24</ecNumber>
    </recommendedName>
    <alternativeName>
        <fullName evidence="18">CDP-diglyceride-choline O-phosphatidyltransferase</fullName>
    </alternativeName>
</protein>
<gene>
    <name evidence="20" type="ORF">NU887_13785</name>
</gene>
<evidence type="ECO:0000256" key="17">
    <source>
        <dbReference type="ARBA" id="ARBA00023264"/>
    </source>
</evidence>
<proteinExistence type="inferred from homology"/>
<evidence type="ECO:0000256" key="12">
    <source>
        <dbReference type="ARBA" id="ARBA00022989"/>
    </source>
</evidence>
<keyword evidence="21" id="KW-1185">Reference proteome</keyword>
<evidence type="ECO:0000256" key="13">
    <source>
        <dbReference type="ARBA" id="ARBA00023098"/>
    </source>
</evidence>
<evidence type="ECO:0000256" key="9">
    <source>
        <dbReference type="ARBA" id="ARBA00022519"/>
    </source>
</evidence>
<keyword evidence="13" id="KW-0443">Lipid metabolism</keyword>
<evidence type="ECO:0000256" key="10">
    <source>
        <dbReference type="ARBA" id="ARBA00022679"/>
    </source>
</evidence>
<keyword evidence="11 19" id="KW-0812">Transmembrane</keyword>
<evidence type="ECO:0000256" key="7">
    <source>
        <dbReference type="ARBA" id="ARBA00022475"/>
    </source>
</evidence>
<feature type="transmembrane region" description="Helical" evidence="19">
    <location>
        <begin position="129"/>
        <end position="149"/>
    </location>
</feature>
<keyword evidence="16" id="KW-0464">Manganese</keyword>
<evidence type="ECO:0000313" key="21">
    <source>
        <dbReference type="Proteomes" id="UP001142175"/>
    </source>
</evidence>
<comment type="cofactor">
    <cofactor evidence="2">
        <name>Mn(2+)</name>
        <dbReference type="ChEBI" id="CHEBI:29035"/>
    </cofactor>
</comment>
<organism evidence="20 21">
    <name type="scientific">Aquiflexum gelatinilyticum</name>
    <dbReference type="NCBI Taxonomy" id="2961943"/>
    <lineage>
        <taxon>Bacteria</taxon>
        <taxon>Pseudomonadati</taxon>
        <taxon>Bacteroidota</taxon>
        <taxon>Cytophagia</taxon>
        <taxon>Cytophagales</taxon>
        <taxon>Cyclobacteriaceae</taxon>
        <taxon>Aquiflexum</taxon>
    </lineage>
</organism>
<dbReference type="InterPro" id="IPR043130">
    <property type="entry name" value="CDP-OH_PTrfase_TM_dom"/>
</dbReference>
<evidence type="ECO:0000256" key="14">
    <source>
        <dbReference type="ARBA" id="ARBA00023136"/>
    </source>
</evidence>
<comment type="subcellular location">
    <subcellularLocation>
        <location evidence="3">Cell inner membrane</location>
        <topology evidence="3">Multi-pass membrane protein</topology>
    </subcellularLocation>
</comment>
<feature type="transmembrane region" description="Helical" evidence="19">
    <location>
        <begin position="210"/>
        <end position="232"/>
    </location>
</feature>
<feature type="transmembrane region" description="Helical" evidence="19">
    <location>
        <begin position="184"/>
        <end position="204"/>
    </location>
</feature>
<evidence type="ECO:0000256" key="15">
    <source>
        <dbReference type="ARBA" id="ARBA00023209"/>
    </source>
</evidence>
<evidence type="ECO:0000256" key="8">
    <source>
        <dbReference type="ARBA" id="ARBA00022516"/>
    </source>
</evidence>
<accession>A0A9X2SZ09</accession>
<evidence type="ECO:0000313" key="20">
    <source>
        <dbReference type="EMBL" id="MCR9016112.1"/>
    </source>
</evidence>
<keyword evidence="9" id="KW-0997">Cell inner membrane</keyword>
<feature type="transmembrane region" description="Helical" evidence="19">
    <location>
        <begin position="12"/>
        <end position="33"/>
    </location>
</feature>
<evidence type="ECO:0000256" key="4">
    <source>
        <dbReference type="ARBA" id="ARBA00010441"/>
    </source>
</evidence>
<dbReference type="Proteomes" id="UP001142175">
    <property type="component" value="Unassembled WGS sequence"/>
</dbReference>
<dbReference type="AlphaFoldDB" id="A0A9X2SZ09"/>
<evidence type="ECO:0000256" key="16">
    <source>
        <dbReference type="ARBA" id="ARBA00023211"/>
    </source>
</evidence>
<dbReference type="GO" id="GO:0005886">
    <property type="term" value="C:plasma membrane"/>
    <property type="evidence" value="ECO:0007669"/>
    <property type="project" value="UniProtKB-SubCell"/>
</dbReference>
<keyword evidence="14 19" id="KW-0472">Membrane</keyword>
<comment type="catalytic activity">
    <reaction evidence="1">
        <text>a CDP-1,2-diacyl-sn-glycerol + choline = a 1,2-diacyl-sn-glycero-3-phosphocholine + CMP + H(+)</text>
        <dbReference type="Rhea" id="RHEA:14597"/>
        <dbReference type="ChEBI" id="CHEBI:15354"/>
        <dbReference type="ChEBI" id="CHEBI:15378"/>
        <dbReference type="ChEBI" id="CHEBI:57643"/>
        <dbReference type="ChEBI" id="CHEBI:58332"/>
        <dbReference type="ChEBI" id="CHEBI:60377"/>
        <dbReference type="EC" id="2.7.8.24"/>
    </reaction>
</comment>
<evidence type="ECO:0000256" key="3">
    <source>
        <dbReference type="ARBA" id="ARBA00004429"/>
    </source>
</evidence>
<evidence type="ECO:0000256" key="5">
    <source>
        <dbReference type="ARBA" id="ARBA00013195"/>
    </source>
</evidence>
<keyword evidence="15" id="KW-0594">Phospholipid biosynthesis</keyword>
<evidence type="ECO:0000256" key="18">
    <source>
        <dbReference type="ARBA" id="ARBA00033321"/>
    </source>
</evidence>
<evidence type="ECO:0000256" key="2">
    <source>
        <dbReference type="ARBA" id="ARBA00001936"/>
    </source>
</evidence>
<dbReference type="RefSeq" id="WP_258423968.1">
    <property type="nucleotide sequence ID" value="NZ_JANSUY010000013.1"/>
</dbReference>